<proteinExistence type="predicted"/>
<reference evidence="1 2" key="1">
    <citation type="submission" date="2018-04" db="EMBL/GenBank/DDBJ databases">
        <title>Genomic Encyclopedia of Archaeal and Bacterial Type Strains, Phase II (KMG-II): from individual species to whole genera.</title>
        <authorList>
            <person name="Goeker M."/>
        </authorList>
    </citation>
    <scope>NUCLEOTIDE SEQUENCE [LARGE SCALE GENOMIC DNA]</scope>
    <source>
        <strain evidence="1 2">DSM 45787</strain>
    </source>
</reference>
<protein>
    <submittedName>
        <fullName evidence="1">Uncharacterized protein</fullName>
    </submittedName>
</protein>
<sequence>MFFFFRRKIRAKIHPRTPFTGAIPLSKRKYYVALHSGEIMGELLQNPTDSSYEFEIEATDEEARRLNRLLGNNAVEDMETFWDAHIPYLYHNQARENEGYDRTFRQIYEMVYRLGTPETKRQIEQLGLLDVGRDSRDPEGPIY</sequence>
<dbReference type="EMBL" id="QBKR01000004">
    <property type="protein sequence ID" value="PTX63321.1"/>
    <property type="molecule type" value="Genomic_DNA"/>
</dbReference>
<name>A0A2T6C4R6_9BACL</name>
<organism evidence="1 2">
    <name type="scientific">Melghirimyces profundicolus</name>
    <dbReference type="NCBI Taxonomy" id="1242148"/>
    <lineage>
        <taxon>Bacteria</taxon>
        <taxon>Bacillati</taxon>
        <taxon>Bacillota</taxon>
        <taxon>Bacilli</taxon>
        <taxon>Bacillales</taxon>
        <taxon>Thermoactinomycetaceae</taxon>
        <taxon>Melghirimyces</taxon>
    </lineage>
</organism>
<gene>
    <name evidence="1" type="ORF">C8P63_104168</name>
</gene>
<keyword evidence="2" id="KW-1185">Reference proteome</keyword>
<dbReference type="AlphaFoldDB" id="A0A2T6C4R6"/>
<accession>A0A2T6C4R6</accession>
<dbReference type="Proteomes" id="UP000244240">
    <property type="component" value="Unassembled WGS sequence"/>
</dbReference>
<evidence type="ECO:0000313" key="1">
    <source>
        <dbReference type="EMBL" id="PTX63321.1"/>
    </source>
</evidence>
<evidence type="ECO:0000313" key="2">
    <source>
        <dbReference type="Proteomes" id="UP000244240"/>
    </source>
</evidence>
<comment type="caution">
    <text evidence="1">The sequence shown here is derived from an EMBL/GenBank/DDBJ whole genome shotgun (WGS) entry which is preliminary data.</text>
</comment>